<feature type="compositionally biased region" description="Low complexity" evidence="1">
    <location>
        <begin position="324"/>
        <end position="364"/>
    </location>
</feature>
<dbReference type="AlphaFoldDB" id="A0A7G1I107"/>
<proteinExistence type="predicted"/>
<protein>
    <recommendedName>
        <fullName evidence="5">Gliding motility protein GldN</fullName>
    </recommendedName>
</protein>
<keyword evidence="4" id="KW-1185">Reference proteome</keyword>
<evidence type="ECO:0008006" key="5">
    <source>
        <dbReference type="Google" id="ProtNLM"/>
    </source>
</evidence>
<reference evidence="4" key="1">
    <citation type="submission" date="2020-07" db="EMBL/GenBank/DDBJ databases">
        <title>Complete genome sequencing of Coprobacter sp. strain 2CBH44.</title>
        <authorList>
            <person name="Sakamoto M."/>
            <person name="Murakami T."/>
            <person name="Mori H."/>
        </authorList>
    </citation>
    <scope>NUCLEOTIDE SEQUENCE [LARGE SCALE GENOMIC DNA]</scope>
    <source>
        <strain evidence="4">2CBH44</strain>
    </source>
</reference>
<gene>
    <name evidence="3" type="ORF">Cop2CBH44_24410</name>
</gene>
<dbReference type="NCBIfam" id="TIGR03523">
    <property type="entry name" value="GldN"/>
    <property type="match status" value="1"/>
</dbReference>
<dbReference type="KEGG" id="copr:Cop2CBH44_24410"/>
<name>A0A7G1I107_9BACT</name>
<dbReference type="Proteomes" id="UP000594042">
    <property type="component" value="Chromosome"/>
</dbReference>
<dbReference type="EMBL" id="AP023322">
    <property type="protein sequence ID" value="BCI64088.1"/>
    <property type="molecule type" value="Genomic_DNA"/>
</dbReference>
<evidence type="ECO:0000256" key="2">
    <source>
        <dbReference type="SAM" id="SignalP"/>
    </source>
</evidence>
<organism evidence="3 4">
    <name type="scientific">Coprobacter secundus subsp. similis</name>
    <dbReference type="NCBI Taxonomy" id="2751153"/>
    <lineage>
        <taxon>Bacteria</taxon>
        <taxon>Pseudomonadati</taxon>
        <taxon>Bacteroidota</taxon>
        <taxon>Bacteroidia</taxon>
        <taxon>Bacteroidales</taxon>
        <taxon>Barnesiellaceae</taxon>
        <taxon>Coprobacter</taxon>
    </lineage>
</organism>
<feature type="chain" id="PRO_5028874860" description="Gliding motility protein GldN" evidence="2">
    <location>
        <begin position="24"/>
        <end position="370"/>
    </location>
</feature>
<accession>A0A7G1I107</accession>
<keyword evidence="2" id="KW-0732">Signal</keyword>
<feature type="compositionally biased region" description="Basic and acidic residues" evidence="1">
    <location>
        <begin position="297"/>
        <end position="323"/>
    </location>
</feature>
<dbReference type="Pfam" id="PF19841">
    <property type="entry name" value="GldN"/>
    <property type="match status" value="1"/>
</dbReference>
<feature type="signal peptide" evidence="2">
    <location>
        <begin position="1"/>
        <end position="23"/>
    </location>
</feature>
<dbReference type="InterPro" id="IPR019847">
    <property type="entry name" value="Gliding_motility_assoc_GldN"/>
</dbReference>
<feature type="region of interest" description="Disordered" evidence="1">
    <location>
        <begin position="294"/>
        <end position="370"/>
    </location>
</feature>
<sequence length="370" mass="42867">MKVTVKIVAAAVAFACTMPVLHAQNRSTVRTVSPKEEKNELSVRAQSLYDKAGITEADIPWMRVIYRSVDLTKEKNMPLYYPEESMENQENMFRLIVRLMADGKVPVYEYLDGREIFTEAYQLKVKDVLDRYHIPYEEKQGRTSKTVTFGIEDSDIPTNEVLSYYMREKWVFDQRNSKFYPIVEALCPVLHRAGDFGGEAVKYPMFWVRYNDIKPYLSQQYILTNNENNVQHYTFDDYFQLRLFEGEIYKTTNLRNMSLMQMYPSDTARVAAQTKIENQLKSFEDNLWVKMPEQEDTDVKSKAKDKDSSDVKEEDNNSKKEQKATVSRSTRSSRGTVSKSKSSSKSSKVSRSSSRSASKSAPVRSVRRTK</sequence>
<evidence type="ECO:0000256" key="1">
    <source>
        <dbReference type="SAM" id="MobiDB-lite"/>
    </source>
</evidence>
<evidence type="ECO:0000313" key="3">
    <source>
        <dbReference type="EMBL" id="BCI64088.1"/>
    </source>
</evidence>
<evidence type="ECO:0000313" key="4">
    <source>
        <dbReference type="Proteomes" id="UP000594042"/>
    </source>
</evidence>